<proteinExistence type="inferred from homology"/>
<dbReference type="EMBL" id="AMQM01007243">
    <property type="status" value="NOT_ANNOTATED_CDS"/>
    <property type="molecule type" value="Genomic_DNA"/>
</dbReference>
<dbReference type="RefSeq" id="XP_009028079.1">
    <property type="nucleotide sequence ID" value="XM_009029831.1"/>
</dbReference>
<dbReference type="GeneID" id="20207757"/>
<evidence type="ECO:0000313" key="4">
    <source>
        <dbReference type="EnsemblMetazoa" id="HelroP180528"/>
    </source>
</evidence>
<reference evidence="4" key="3">
    <citation type="submission" date="2015-06" db="UniProtKB">
        <authorList>
            <consortium name="EnsemblMetazoa"/>
        </authorList>
    </citation>
    <scope>IDENTIFICATION</scope>
</reference>
<dbReference type="KEGG" id="hro:HELRODRAFT_180528"/>
<name>T1FG08_HELRO</name>
<protein>
    <recommendedName>
        <fullName evidence="2">Opioid growth factor receptor (OGFr) conserved domain-containing protein</fullName>
    </recommendedName>
</protein>
<keyword evidence="5" id="KW-1185">Reference proteome</keyword>
<feature type="domain" description="Opioid growth factor receptor (OGFr) conserved" evidence="2">
    <location>
        <begin position="75"/>
        <end position="133"/>
    </location>
</feature>
<dbReference type="InterPro" id="IPR039574">
    <property type="entry name" value="OGFr"/>
</dbReference>
<dbReference type="HOGENOM" id="CLU_1779476_0_0_1"/>
<dbReference type="OrthoDB" id="9030204at2759"/>
<evidence type="ECO:0000259" key="2">
    <source>
        <dbReference type="Pfam" id="PF04664"/>
    </source>
</evidence>
<dbReference type="EMBL" id="KB097587">
    <property type="protein sequence ID" value="ESN93875.1"/>
    <property type="molecule type" value="Genomic_DNA"/>
</dbReference>
<evidence type="ECO:0000256" key="1">
    <source>
        <dbReference type="ARBA" id="ARBA00010365"/>
    </source>
</evidence>
<reference evidence="3 5" key="2">
    <citation type="journal article" date="2013" name="Nature">
        <title>Insights into bilaterian evolution from three spiralian genomes.</title>
        <authorList>
            <person name="Simakov O."/>
            <person name="Marletaz F."/>
            <person name="Cho S.J."/>
            <person name="Edsinger-Gonzales E."/>
            <person name="Havlak P."/>
            <person name="Hellsten U."/>
            <person name="Kuo D.H."/>
            <person name="Larsson T."/>
            <person name="Lv J."/>
            <person name="Arendt D."/>
            <person name="Savage R."/>
            <person name="Osoegawa K."/>
            <person name="de Jong P."/>
            <person name="Grimwood J."/>
            <person name="Chapman J.A."/>
            <person name="Shapiro H."/>
            <person name="Aerts A."/>
            <person name="Otillar R.P."/>
            <person name="Terry A.Y."/>
            <person name="Boore J.L."/>
            <person name="Grigoriev I.V."/>
            <person name="Lindberg D.R."/>
            <person name="Seaver E.C."/>
            <person name="Weisblat D.A."/>
            <person name="Putnam N.H."/>
            <person name="Rokhsar D.S."/>
        </authorList>
    </citation>
    <scope>NUCLEOTIDE SEQUENCE</scope>
</reference>
<dbReference type="InterPro" id="IPR006757">
    <property type="entry name" value="OGF_rcpt"/>
</dbReference>
<dbReference type="Proteomes" id="UP000015101">
    <property type="component" value="Unassembled WGS sequence"/>
</dbReference>
<comment type="similarity">
    <text evidence="1">Belongs to the opioid growth factor receptor family.</text>
</comment>
<dbReference type="PANTHER" id="PTHR14015">
    <property type="entry name" value="OPIOID GROWTH FACTOR RECEPTOR OGFR ZETA-TYPE OPIOID RECEPTOR"/>
    <property type="match status" value="1"/>
</dbReference>
<evidence type="ECO:0000313" key="3">
    <source>
        <dbReference type="EMBL" id="ESN93875.1"/>
    </source>
</evidence>
<dbReference type="GO" id="GO:0140625">
    <property type="term" value="F:opioid growth factor receptor activity"/>
    <property type="evidence" value="ECO:0007669"/>
    <property type="project" value="InterPro"/>
</dbReference>
<dbReference type="InParanoid" id="T1FG08"/>
<dbReference type="GO" id="GO:0016020">
    <property type="term" value="C:membrane"/>
    <property type="evidence" value="ECO:0007669"/>
    <property type="project" value="InterPro"/>
</dbReference>
<dbReference type="Pfam" id="PF04664">
    <property type="entry name" value="OGFr_N"/>
    <property type="match status" value="2"/>
</dbReference>
<feature type="domain" description="Opioid growth factor receptor (OGFr) conserved" evidence="2">
    <location>
        <begin position="33"/>
        <end position="73"/>
    </location>
</feature>
<organism evidence="4 5">
    <name type="scientific">Helobdella robusta</name>
    <name type="common">Californian leech</name>
    <dbReference type="NCBI Taxonomy" id="6412"/>
    <lineage>
        <taxon>Eukaryota</taxon>
        <taxon>Metazoa</taxon>
        <taxon>Spiralia</taxon>
        <taxon>Lophotrochozoa</taxon>
        <taxon>Annelida</taxon>
        <taxon>Clitellata</taxon>
        <taxon>Hirudinea</taxon>
        <taxon>Rhynchobdellida</taxon>
        <taxon>Glossiphoniidae</taxon>
        <taxon>Helobdella</taxon>
    </lineage>
</organism>
<accession>T1FG08</accession>
<dbReference type="EnsemblMetazoa" id="HelroT180528">
    <property type="protein sequence ID" value="HelroP180528"/>
    <property type="gene ID" value="HelroG180528"/>
</dbReference>
<evidence type="ECO:0000313" key="5">
    <source>
        <dbReference type="Proteomes" id="UP000015101"/>
    </source>
</evidence>
<dbReference type="AlphaFoldDB" id="T1FG08"/>
<reference evidence="5" key="1">
    <citation type="submission" date="2012-12" db="EMBL/GenBank/DDBJ databases">
        <authorList>
            <person name="Hellsten U."/>
            <person name="Grimwood J."/>
            <person name="Chapman J.A."/>
            <person name="Shapiro H."/>
            <person name="Aerts A."/>
            <person name="Otillar R.P."/>
            <person name="Terry A.Y."/>
            <person name="Boore J.L."/>
            <person name="Simakov O."/>
            <person name="Marletaz F."/>
            <person name="Cho S.-J."/>
            <person name="Edsinger-Gonzales E."/>
            <person name="Havlak P."/>
            <person name="Kuo D.-H."/>
            <person name="Larsson T."/>
            <person name="Lv J."/>
            <person name="Arendt D."/>
            <person name="Savage R."/>
            <person name="Osoegawa K."/>
            <person name="de Jong P."/>
            <person name="Lindberg D.R."/>
            <person name="Seaver E.C."/>
            <person name="Weisblat D.A."/>
            <person name="Putnam N.H."/>
            <person name="Grigoriev I.V."/>
            <person name="Rokhsar D.S."/>
        </authorList>
    </citation>
    <scope>NUCLEOTIDE SEQUENCE</scope>
</reference>
<sequence length="146" mass="17689">MCFWYCDCFRDLWAVIVSCFSSHLSLKKVEHGDNYLFHTNQIISRPKGDFIDNIHNFWFGDMERLERNHGYIQCQPHNFLRITRILKCLTIFKLDGYCSMWLKFLLYEVYVTEELNACRNSFERFWLSACSERVQLEVQNSFTREE</sequence>
<gene>
    <name evidence="4" type="primary">20207757</name>
    <name evidence="3" type="ORF">HELRODRAFT_180528</name>
</gene>
<dbReference type="PANTHER" id="PTHR14015:SF2">
    <property type="entry name" value="OPIOID GROWTH FACTOR RECEPTOR (OGFR) CONSERVED DOMAIN-CONTAINING PROTEIN"/>
    <property type="match status" value="1"/>
</dbReference>
<dbReference type="CTD" id="20207757"/>